<evidence type="ECO:0000313" key="2">
    <source>
        <dbReference type="EMBL" id="KAF8484067.1"/>
    </source>
</evidence>
<dbReference type="AlphaFoldDB" id="A0A9P5N1N5"/>
<dbReference type="OrthoDB" id="3357985at2759"/>
<sequence>MESILCGIRAMIALQNPPLIRRETAFEVYSLSRMHGLRQEALQAARTTLTFPFTFEDLEDELEAIHSIYLHELWQYYQSVRTHLRSDLEAFRATGTPVLTCPPCGANTSHGTPVWLDDYIGSIAESPALFDLTEFHMCFSRHIIQSRCSCSMPNKAVRAFWTDLTNVVHSCMTKAESAILPLAESQTASSTASQQNASPTSPLLNQLDISDADVIIQSCDLVDFRVHRRTLAISSPFFDDLFSLPQPQPSDNEVVDGLPVVRLPEDAEVLSGLFTMLYPIPSRLPNAYDKALTLLAASQKYEMVSVQSHIRLEIQSTKFPTLTGPETFRSYAISSSGQLPSEAEKLARLTLEFPMTFEYLCDELPSFKGWALRELVGFRKRCRDNIVSCFESFLKLDQPPFNIWISCTPDTSGYCSHCRPNSYESNVTGFSPPWLTQLFQTYINESHEAFSKPLFNPQGIRDLYLSALRDHINSSSNSSCGYCGRKIHPLGCGCCSRVHSLEGEKFCKELTDRLTVALSEVRVLDLMLLSR</sequence>
<proteinExistence type="predicted"/>
<dbReference type="Proteomes" id="UP000759537">
    <property type="component" value="Unassembled WGS sequence"/>
</dbReference>
<feature type="domain" description="BTB" evidence="1">
    <location>
        <begin position="210"/>
        <end position="286"/>
    </location>
</feature>
<dbReference type="InterPro" id="IPR000210">
    <property type="entry name" value="BTB/POZ_dom"/>
</dbReference>
<dbReference type="CDD" id="cd18186">
    <property type="entry name" value="BTB_POZ_ZBTB_KLHL-like"/>
    <property type="match status" value="1"/>
</dbReference>
<reference evidence="2" key="2">
    <citation type="journal article" date="2020" name="Nat. Commun.">
        <title>Large-scale genome sequencing of mycorrhizal fungi provides insights into the early evolution of symbiotic traits.</title>
        <authorList>
            <person name="Miyauchi S."/>
            <person name="Kiss E."/>
            <person name="Kuo A."/>
            <person name="Drula E."/>
            <person name="Kohler A."/>
            <person name="Sanchez-Garcia M."/>
            <person name="Morin E."/>
            <person name="Andreopoulos B."/>
            <person name="Barry K.W."/>
            <person name="Bonito G."/>
            <person name="Buee M."/>
            <person name="Carver A."/>
            <person name="Chen C."/>
            <person name="Cichocki N."/>
            <person name="Clum A."/>
            <person name="Culley D."/>
            <person name="Crous P.W."/>
            <person name="Fauchery L."/>
            <person name="Girlanda M."/>
            <person name="Hayes R.D."/>
            <person name="Keri Z."/>
            <person name="LaButti K."/>
            <person name="Lipzen A."/>
            <person name="Lombard V."/>
            <person name="Magnuson J."/>
            <person name="Maillard F."/>
            <person name="Murat C."/>
            <person name="Nolan M."/>
            <person name="Ohm R.A."/>
            <person name="Pangilinan J."/>
            <person name="Pereira M.F."/>
            <person name="Perotto S."/>
            <person name="Peter M."/>
            <person name="Pfister S."/>
            <person name="Riley R."/>
            <person name="Sitrit Y."/>
            <person name="Stielow J.B."/>
            <person name="Szollosi G."/>
            <person name="Zifcakova L."/>
            <person name="Stursova M."/>
            <person name="Spatafora J.W."/>
            <person name="Tedersoo L."/>
            <person name="Vaario L.M."/>
            <person name="Yamada A."/>
            <person name="Yan M."/>
            <person name="Wang P."/>
            <person name="Xu J."/>
            <person name="Bruns T."/>
            <person name="Baldrian P."/>
            <person name="Vilgalys R."/>
            <person name="Dunand C."/>
            <person name="Henrissat B."/>
            <person name="Grigoriev I.V."/>
            <person name="Hibbett D."/>
            <person name="Nagy L.G."/>
            <person name="Martin F.M."/>
        </authorList>
    </citation>
    <scope>NUCLEOTIDE SEQUENCE</scope>
    <source>
        <strain evidence="2">Prilba</strain>
    </source>
</reference>
<dbReference type="EMBL" id="WHVB01000004">
    <property type="protein sequence ID" value="KAF8484067.1"/>
    <property type="molecule type" value="Genomic_DNA"/>
</dbReference>
<gene>
    <name evidence="2" type="ORF">DFH94DRAFT_646322</name>
</gene>
<comment type="caution">
    <text evidence="2">The sequence shown here is derived from an EMBL/GenBank/DDBJ whole genome shotgun (WGS) entry which is preliminary data.</text>
</comment>
<dbReference type="InterPro" id="IPR011333">
    <property type="entry name" value="SKP1/BTB/POZ_sf"/>
</dbReference>
<accession>A0A9P5N1N5</accession>
<keyword evidence="3" id="KW-1185">Reference proteome</keyword>
<dbReference type="Gene3D" id="3.30.710.10">
    <property type="entry name" value="Potassium Channel Kv1.1, Chain A"/>
    <property type="match status" value="1"/>
</dbReference>
<dbReference type="SMART" id="SM00225">
    <property type="entry name" value="BTB"/>
    <property type="match status" value="1"/>
</dbReference>
<name>A0A9P5N1N5_9AGAM</name>
<evidence type="ECO:0000313" key="3">
    <source>
        <dbReference type="Proteomes" id="UP000759537"/>
    </source>
</evidence>
<organism evidence="2 3">
    <name type="scientific">Russula ochroleuca</name>
    <dbReference type="NCBI Taxonomy" id="152965"/>
    <lineage>
        <taxon>Eukaryota</taxon>
        <taxon>Fungi</taxon>
        <taxon>Dikarya</taxon>
        <taxon>Basidiomycota</taxon>
        <taxon>Agaricomycotina</taxon>
        <taxon>Agaricomycetes</taxon>
        <taxon>Russulales</taxon>
        <taxon>Russulaceae</taxon>
        <taxon>Russula</taxon>
    </lineage>
</organism>
<dbReference type="SUPFAM" id="SSF54695">
    <property type="entry name" value="POZ domain"/>
    <property type="match status" value="1"/>
</dbReference>
<evidence type="ECO:0000259" key="1">
    <source>
        <dbReference type="PROSITE" id="PS50097"/>
    </source>
</evidence>
<protein>
    <recommendedName>
        <fullName evidence="1">BTB domain-containing protein</fullName>
    </recommendedName>
</protein>
<reference evidence="2" key="1">
    <citation type="submission" date="2019-10" db="EMBL/GenBank/DDBJ databases">
        <authorList>
            <consortium name="DOE Joint Genome Institute"/>
            <person name="Kuo A."/>
            <person name="Miyauchi S."/>
            <person name="Kiss E."/>
            <person name="Drula E."/>
            <person name="Kohler A."/>
            <person name="Sanchez-Garcia M."/>
            <person name="Andreopoulos B."/>
            <person name="Barry K.W."/>
            <person name="Bonito G."/>
            <person name="Buee M."/>
            <person name="Carver A."/>
            <person name="Chen C."/>
            <person name="Cichocki N."/>
            <person name="Clum A."/>
            <person name="Culley D."/>
            <person name="Crous P.W."/>
            <person name="Fauchery L."/>
            <person name="Girlanda M."/>
            <person name="Hayes R."/>
            <person name="Keri Z."/>
            <person name="LaButti K."/>
            <person name="Lipzen A."/>
            <person name="Lombard V."/>
            <person name="Magnuson J."/>
            <person name="Maillard F."/>
            <person name="Morin E."/>
            <person name="Murat C."/>
            <person name="Nolan M."/>
            <person name="Ohm R."/>
            <person name="Pangilinan J."/>
            <person name="Pereira M."/>
            <person name="Perotto S."/>
            <person name="Peter M."/>
            <person name="Riley R."/>
            <person name="Sitrit Y."/>
            <person name="Stielow B."/>
            <person name="Szollosi G."/>
            <person name="Zifcakova L."/>
            <person name="Stursova M."/>
            <person name="Spatafora J.W."/>
            <person name="Tedersoo L."/>
            <person name="Vaario L.-M."/>
            <person name="Yamada A."/>
            <person name="Yan M."/>
            <person name="Wang P."/>
            <person name="Xu J."/>
            <person name="Bruns T."/>
            <person name="Baldrian P."/>
            <person name="Vilgalys R."/>
            <person name="Henrissat B."/>
            <person name="Grigoriev I.V."/>
            <person name="Hibbett D."/>
            <person name="Nagy L.G."/>
            <person name="Martin F.M."/>
        </authorList>
    </citation>
    <scope>NUCLEOTIDE SEQUENCE</scope>
    <source>
        <strain evidence="2">Prilba</strain>
    </source>
</reference>
<dbReference type="Pfam" id="PF00651">
    <property type="entry name" value="BTB"/>
    <property type="match status" value="1"/>
</dbReference>
<dbReference type="PROSITE" id="PS50097">
    <property type="entry name" value="BTB"/>
    <property type="match status" value="1"/>
</dbReference>